<dbReference type="GO" id="GO:0046872">
    <property type="term" value="F:metal ion binding"/>
    <property type="evidence" value="ECO:0007669"/>
    <property type="project" value="UniProtKB-KW"/>
</dbReference>
<evidence type="ECO:0000256" key="14">
    <source>
        <dbReference type="ARBA" id="ARBA00023146"/>
    </source>
</evidence>
<dbReference type="InterPro" id="IPR014729">
    <property type="entry name" value="Rossmann-like_a/b/a_fold"/>
</dbReference>
<sequence>MTRQLFVTTALPYANAGFHIGHIMEYTQADIWVRYQRMAGSQVHFVCADDAHGAPIMIAAEKAGKTPQDFVAGIAAGRRQYLDGFHISFDNWHSTDGAENHELSKAVYLALRHNELISTKTIEQFFDPAKSMFLPDRFIKGECPKCGAKDQYGDSCEVCGAVYAPTELKNPYSVLSGATPVLKTSEHYFFRLSDPRCVDFLTQWTQEPGRLQPEVLNKIREWFEPDEEGNNRLSDWDISRDAPYFGIEIPDAPGKYFYVWLDAPIGYLASLKNYFGKIDKDFDAFMADESVEQVHFIGKDITYFHTLFWPAMLHFSGRKTPNHVFVHGFMTVNGGEKMSKSRGTGLDPLKYLSLGLNAEWLRYYIAAKLNNRVEDIDFNPEDFVARVNSDLVGKFINIASRAAGFLTKRFDGRLSADLGVEGLTLLDALRAQSAAIAELYETREFGKALREIMALADKVNEFVDQNKPWELAKQEGMDAALHDVCSVCIEAFRLLTIYLKPVLPALSAQVEAFLKVEPLRWSDSARALGAHRIGAYQHLMQRVDLAKVEQLFEAPPAPKLVPGGEDIAPEIKIDDFAKVDLRIAKIVKAEHVEGSDKLLRLTLDAGEGKTRNVFSGIKAAYRPEDLEGKLTVLVANLAPRKMKFGISEGMVLAASHADEKANPGIFVLEPHTGAQPGMRVR</sequence>
<dbReference type="InterPro" id="IPR014758">
    <property type="entry name" value="Met-tRNA_synth"/>
</dbReference>
<dbReference type="PROSITE" id="PS50886">
    <property type="entry name" value="TRBD"/>
    <property type="match status" value="1"/>
</dbReference>
<evidence type="ECO:0000256" key="6">
    <source>
        <dbReference type="ARBA" id="ARBA00022555"/>
    </source>
</evidence>
<dbReference type="NCBIfam" id="TIGR00398">
    <property type="entry name" value="metG"/>
    <property type="match status" value="1"/>
</dbReference>
<proteinExistence type="inferred from homology"/>
<dbReference type="CDD" id="cd07957">
    <property type="entry name" value="Anticodon_Ia_Met"/>
    <property type="match status" value="1"/>
</dbReference>
<evidence type="ECO:0000256" key="2">
    <source>
        <dbReference type="ARBA" id="ARBA00004496"/>
    </source>
</evidence>
<dbReference type="HAMAP" id="MF_00098">
    <property type="entry name" value="Met_tRNA_synth_type1"/>
    <property type="match status" value="1"/>
</dbReference>
<keyword evidence="19" id="KW-1185">Reference proteome</keyword>
<keyword evidence="11 16" id="KW-0067">ATP-binding</keyword>
<keyword evidence="10 16" id="KW-0862">Zinc</keyword>
<evidence type="ECO:0000256" key="3">
    <source>
        <dbReference type="ARBA" id="ARBA00008258"/>
    </source>
</evidence>
<feature type="binding site" evidence="16">
    <location>
        <position position="340"/>
    </location>
    <ligand>
        <name>ATP</name>
        <dbReference type="ChEBI" id="CHEBI:30616"/>
    </ligand>
</feature>
<keyword evidence="8 16" id="KW-0479">Metal-binding</keyword>
<dbReference type="SUPFAM" id="SSF50249">
    <property type="entry name" value="Nucleic acid-binding proteins"/>
    <property type="match status" value="1"/>
</dbReference>
<dbReference type="NCBIfam" id="NF001100">
    <property type="entry name" value="PRK00133.1"/>
    <property type="match status" value="1"/>
</dbReference>
<dbReference type="Pfam" id="PF01588">
    <property type="entry name" value="tRNA_bind"/>
    <property type="match status" value="1"/>
</dbReference>
<dbReference type="PANTHER" id="PTHR45765">
    <property type="entry name" value="METHIONINE--TRNA LIGASE"/>
    <property type="match status" value="1"/>
</dbReference>
<evidence type="ECO:0000256" key="12">
    <source>
        <dbReference type="ARBA" id="ARBA00022884"/>
    </source>
</evidence>
<dbReference type="Gene3D" id="3.40.50.620">
    <property type="entry name" value="HUPs"/>
    <property type="match status" value="1"/>
</dbReference>
<evidence type="ECO:0000256" key="10">
    <source>
        <dbReference type="ARBA" id="ARBA00022833"/>
    </source>
</evidence>
<evidence type="ECO:0000256" key="13">
    <source>
        <dbReference type="ARBA" id="ARBA00022917"/>
    </source>
</evidence>
<dbReference type="Pfam" id="PF19303">
    <property type="entry name" value="Anticodon_3"/>
    <property type="match status" value="1"/>
</dbReference>
<dbReference type="FunFam" id="2.20.28.20:FF:000001">
    <property type="entry name" value="Methionine--tRNA ligase"/>
    <property type="match status" value="1"/>
</dbReference>
<dbReference type="RefSeq" id="WP_268152724.1">
    <property type="nucleotide sequence ID" value="NZ_JAPPUW010000017.1"/>
</dbReference>
<dbReference type="SUPFAM" id="SSF47323">
    <property type="entry name" value="Anticodon-binding domain of a subclass of class I aminoacyl-tRNA synthetases"/>
    <property type="match status" value="1"/>
</dbReference>
<comment type="caution">
    <text evidence="18">The sequence shown here is derived from an EMBL/GenBank/DDBJ whole genome shotgun (WGS) entry which is preliminary data.</text>
</comment>
<comment type="subunit">
    <text evidence="4 16">Homodimer.</text>
</comment>
<dbReference type="InterPro" id="IPR012340">
    <property type="entry name" value="NA-bd_OB-fold"/>
</dbReference>
<dbReference type="PROSITE" id="PS00178">
    <property type="entry name" value="AA_TRNA_LIGASE_I"/>
    <property type="match status" value="1"/>
</dbReference>
<feature type="short sequence motif" description="'KMSKS' region" evidence="16">
    <location>
        <begin position="337"/>
        <end position="341"/>
    </location>
</feature>
<dbReference type="InterPro" id="IPR041872">
    <property type="entry name" value="Anticodon_Met"/>
</dbReference>
<evidence type="ECO:0000313" key="18">
    <source>
        <dbReference type="EMBL" id="MDG0863459.1"/>
    </source>
</evidence>
<feature type="short sequence motif" description="'HIGH' region" evidence="16">
    <location>
        <begin position="12"/>
        <end position="22"/>
    </location>
</feature>
<evidence type="ECO:0000259" key="17">
    <source>
        <dbReference type="PROSITE" id="PS50886"/>
    </source>
</evidence>
<comment type="similarity">
    <text evidence="3 16">Belongs to the class-I aminoacyl-tRNA synthetase family. MetG type 1 subfamily.</text>
</comment>
<dbReference type="SUPFAM" id="SSF57770">
    <property type="entry name" value="Methionyl-tRNA synthetase (MetRS), Zn-domain"/>
    <property type="match status" value="1"/>
</dbReference>
<dbReference type="FunFam" id="2.40.50.140:FF:000042">
    <property type="entry name" value="Methionine--tRNA ligase"/>
    <property type="match status" value="1"/>
</dbReference>
<comment type="catalytic activity">
    <reaction evidence="15 16">
        <text>tRNA(Met) + L-methionine + ATP = L-methionyl-tRNA(Met) + AMP + diphosphate</text>
        <dbReference type="Rhea" id="RHEA:13481"/>
        <dbReference type="Rhea" id="RHEA-COMP:9667"/>
        <dbReference type="Rhea" id="RHEA-COMP:9698"/>
        <dbReference type="ChEBI" id="CHEBI:30616"/>
        <dbReference type="ChEBI" id="CHEBI:33019"/>
        <dbReference type="ChEBI" id="CHEBI:57844"/>
        <dbReference type="ChEBI" id="CHEBI:78442"/>
        <dbReference type="ChEBI" id="CHEBI:78530"/>
        <dbReference type="ChEBI" id="CHEBI:456215"/>
        <dbReference type="EC" id="6.1.1.10"/>
    </reaction>
</comment>
<evidence type="ECO:0000256" key="9">
    <source>
        <dbReference type="ARBA" id="ARBA00022741"/>
    </source>
</evidence>
<dbReference type="Gene3D" id="2.40.50.140">
    <property type="entry name" value="Nucleic acid-binding proteins"/>
    <property type="match status" value="1"/>
</dbReference>
<dbReference type="PRINTS" id="PR01041">
    <property type="entry name" value="TRNASYNTHMET"/>
</dbReference>
<dbReference type="GO" id="GO:0004825">
    <property type="term" value="F:methionine-tRNA ligase activity"/>
    <property type="evidence" value="ECO:0007669"/>
    <property type="project" value="UniProtKB-UniRule"/>
</dbReference>
<organism evidence="18 19">
    <name type="scientific">Pelomonas aquatica</name>
    <dbReference type="NCBI Taxonomy" id="431058"/>
    <lineage>
        <taxon>Bacteria</taxon>
        <taxon>Pseudomonadati</taxon>
        <taxon>Pseudomonadota</taxon>
        <taxon>Betaproteobacteria</taxon>
        <taxon>Burkholderiales</taxon>
        <taxon>Sphaerotilaceae</taxon>
        <taxon>Roseateles</taxon>
    </lineage>
</organism>
<evidence type="ECO:0000256" key="5">
    <source>
        <dbReference type="ARBA" id="ARBA00022490"/>
    </source>
</evidence>
<accession>A0A9X4R5N3</accession>
<reference evidence="18" key="1">
    <citation type="submission" date="2019-02" db="EMBL/GenBank/DDBJ databases">
        <title>Draft genome of the type strain Pelomonas aquatica CCUG 52575T.</title>
        <authorList>
            <person name="Gomila M."/>
            <person name="Lalucat J."/>
        </authorList>
    </citation>
    <scope>NUCLEOTIDE SEQUENCE</scope>
    <source>
        <strain evidence="18">CCUG 52575</strain>
    </source>
</reference>
<dbReference type="Gene3D" id="1.10.730.10">
    <property type="entry name" value="Isoleucyl-tRNA Synthetase, Domain 1"/>
    <property type="match status" value="1"/>
</dbReference>
<evidence type="ECO:0000313" key="19">
    <source>
        <dbReference type="Proteomes" id="UP001152766"/>
    </source>
</evidence>
<feature type="domain" description="TRNA-binding" evidence="17">
    <location>
        <begin position="575"/>
        <end position="681"/>
    </location>
</feature>
<feature type="binding site" evidence="16">
    <location>
        <position position="146"/>
    </location>
    <ligand>
        <name>Zn(2+)</name>
        <dbReference type="ChEBI" id="CHEBI:29105"/>
    </ligand>
</feature>
<dbReference type="InterPro" id="IPR001412">
    <property type="entry name" value="aa-tRNA-synth_I_CS"/>
</dbReference>
<keyword evidence="6 16" id="KW-0820">tRNA-binding</keyword>
<evidence type="ECO:0000256" key="4">
    <source>
        <dbReference type="ARBA" id="ARBA00011738"/>
    </source>
</evidence>
<dbReference type="AlphaFoldDB" id="A0A9X4R5N3"/>
<dbReference type="SUPFAM" id="SSF52374">
    <property type="entry name" value="Nucleotidylyl transferase"/>
    <property type="match status" value="1"/>
</dbReference>
<dbReference type="Pfam" id="PF09334">
    <property type="entry name" value="tRNA-synt_1g"/>
    <property type="match status" value="1"/>
</dbReference>
<dbReference type="EC" id="6.1.1.10" evidence="16"/>
<keyword evidence="5 16" id="KW-0963">Cytoplasm</keyword>
<gene>
    <name evidence="16" type="primary">metG</name>
    <name evidence="18" type="ORF">EXJ73_13390</name>
</gene>
<dbReference type="PANTHER" id="PTHR45765:SF1">
    <property type="entry name" value="METHIONINE--TRNA LIGASE, CYTOPLASMIC"/>
    <property type="match status" value="1"/>
</dbReference>
<comment type="cofactor">
    <cofactor evidence="16">
        <name>Zn(2+)</name>
        <dbReference type="ChEBI" id="CHEBI:29105"/>
    </cofactor>
    <text evidence="16">Binds 1 zinc ion per subunit.</text>
</comment>
<protein>
    <recommendedName>
        <fullName evidence="16">Methionine--tRNA ligase</fullName>
        <ecNumber evidence="16">6.1.1.10</ecNumber>
    </recommendedName>
    <alternativeName>
        <fullName evidence="16">Methionyl-tRNA synthetase</fullName>
        <shortName evidence="16">MetRS</shortName>
    </alternativeName>
</protein>
<dbReference type="InterPro" id="IPR009080">
    <property type="entry name" value="tRNAsynth_Ia_anticodon-bd"/>
</dbReference>
<dbReference type="InterPro" id="IPR004495">
    <property type="entry name" value="Met-tRNA-synth_bsu_C"/>
</dbReference>
<evidence type="ECO:0000256" key="11">
    <source>
        <dbReference type="ARBA" id="ARBA00022840"/>
    </source>
</evidence>
<dbReference type="Proteomes" id="UP001152766">
    <property type="component" value="Unassembled WGS sequence"/>
</dbReference>
<dbReference type="GO" id="GO:0000049">
    <property type="term" value="F:tRNA binding"/>
    <property type="evidence" value="ECO:0007669"/>
    <property type="project" value="UniProtKB-UniRule"/>
</dbReference>
<dbReference type="EMBL" id="SGUG01000018">
    <property type="protein sequence ID" value="MDG0863459.1"/>
    <property type="molecule type" value="Genomic_DNA"/>
</dbReference>
<feature type="binding site" evidence="16">
    <location>
        <position position="143"/>
    </location>
    <ligand>
        <name>Zn(2+)</name>
        <dbReference type="ChEBI" id="CHEBI:29105"/>
    </ligand>
</feature>
<dbReference type="InterPro" id="IPR002547">
    <property type="entry name" value="tRNA-bd_dom"/>
</dbReference>
<dbReference type="GO" id="GO:0005829">
    <property type="term" value="C:cytosol"/>
    <property type="evidence" value="ECO:0007669"/>
    <property type="project" value="TreeGrafter"/>
</dbReference>
<comment type="subcellular location">
    <subcellularLocation>
        <location evidence="2 16">Cytoplasm</location>
    </subcellularLocation>
</comment>
<dbReference type="NCBIfam" id="TIGR00399">
    <property type="entry name" value="metG_C_term"/>
    <property type="match status" value="1"/>
</dbReference>
<name>A0A9X4R5N3_9BURK</name>
<dbReference type="CDD" id="cd02800">
    <property type="entry name" value="tRNA_bind_EcMetRS_like"/>
    <property type="match status" value="1"/>
</dbReference>
<dbReference type="Gene3D" id="2.20.28.20">
    <property type="entry name" value="Methionyl-tRNA synthetase, Zn-domain"/>
    <property type="match status" value="1"/>
</dbReference>
<feature type="binding site" evidence="16">
    <location>
        <position position="159"/>
    </location>
    <ligand>
        <name>Zn(2+)</name>
        <dbReference type="ChEBI" id="CHEBI:29105"/>
    </ligand>
</feature>
<keyword evidence="9 16" id="KW-0547">Nucleotide-binding</keyword>
<evidence type="ECO:0000256" key="8">
    <source>
        <dbReference type="ARBA" id="ARBA00022723"/>
    </source>
</evidence>
<keyword evidence="7 16" id="KW-0436">Ligase</keyword>
<keyword evidence="14 16" id="KW-0030">Aminoacyl-tRNA synthetase</keyword>
<evidence type="ECO:0000256" key="7">
    <source>
        <dbReference type="ARBA" id="ARBA00022598"/>
    </source>
</evidence>
<dbReference type="InterPro" id="IPR033911">
    <property type="entry name" value="MetRS_core"/>
</dbReference>
<keyword evidence="12 16" id="KW-0694">RNA-binding</keyword>
<dbReference type="InterPro" id="IPR029038">
    <property type="entry name" value="MetRS_Zn"/>
</dbReference>
<keyword evidence="13 16" id="KW-0648">Protein biosynthesis</keyword>
<dbReference type="GO" id="GO:0005524">
    <property type="term" value="F:ATP binding"/>
    <property type="evidence" value="ECO:0007669"/>
    <property type="project" value="UniProtKB-UniRule"/>
</dbReference>
<feature type="binding site" evidence="16">
    <location>
        <position position="156"/>
    </location>
    <ligand>
        <name>Zn(2+)</name>
        <dbReference type="ChEBI" id="CHEBI:29105"/>
    </ligand>
</feature>
<evidence type="ECO:0000256" key="1">
    <source>
        <dbReference type="ARBA" id="ARBA00003314"/>
    </source>
</evidence>
<evidence type="ECO:0000256" key="15">
    <source>
        <dbReference type="ARBA" id="ARBA00047364"/>
    </source>
</evidence>
<dbReference type="FunFam" id="1.10.730.10:FF:000005">
    <property type="entry name" value="Methionine--tRNA ligase"/>
    <property type="match status" value="1"/>
</dbReference>
<dbReference type="GO" id="GO:0006431">
    <property type="term" value="P:methionyl-tRNA aminoacylation"/>
    <property type="evidence" value="ECO:0007669"/>
    <property type="project" value="UniProtKB-UniRule"/>
</dbReference>
<evidence type="ECO:0000256" key="16">
    <source>
        <dbReference type="HAMAP-Rule" id="MF_00098"/>
    </source>
</evidence>
<dbReference type="InterPro" id="IPR023458">
    <property type="entry name" value="Met-tRNA_ligase_1"/>
</dbReference>
<dbReference type="InterPro" id="IPR015413">
    <property type="entry name" value="Methionyl/Leucyl_tRNA_Synth"/>
</dbReference>
<comment type="function">
    <text evidence="1 16">Is required not only for elongation of protein synthesis but also for the initiation of all mRNA translation through initiator tRNA(fMet) aminoacylation.</text>
</comment>